<name>A0A0K8STD0_LYGHE</name>
<accession>A0A0K8STD0</accession>
<organism evidence="1">
    <name type="scientific">Lygus hesperus</name>
    <name type="common">Western plant bug</name>
    <dbReference type="NCBI Taxonomy" id="30085"/>
    <lineage>
        <taxon>Eukaryota</taxon>
        <taxon>Metazoa</taxon>
        <taxon>Ecdysozoa</taxon>
        <taxon>Arthropoda</taxon>
        <taxon>Hexapoda</taxon>
        <taxon>Insecta</taxon>
        <taxon>Pterygota</taxon>
        <taxon>Neoptera</taxon>
        <taxon>Paraneoptera</taxon>
        <taxon>Hemiptera</taxon>
        <taxon>Heteroptera</taxon>
        <taxon>Panheteroptera</taxon>
        <taxon>Cimicomorpha</taxon>
        <taxon>Miridae</taxon>
        <taxon>Mirini</taxon>
        <taxon>Lygus</taxon>
    </lineage>
</organism>
<feature type="non-terminal residue" evidence="1">
    <location>
        <position position="145"/>
    </location>
</feature>
<dbReference type="EMBL" id="GBRD01009244">
    <property type="protein sequence ID" value="JAG56577.1"/>
    <property type="molecule type" value="Transcribed_RNA"/>
</dbReference>
<sequence>SRRCRFPACSETNTTETLPHIRGFCPKTELRRNNAHHRVRTAMADMFRAKSFEVYEEVHCVAQADGHSQNRRADIVVVDRAGNRGWVLDPTIRWETNEGDQDRAVDAEKKAKYEPCIPSLEAQYGVGNWSVVGLWFGARGTASKF</sequence>
<reference evidence="1" key="1">
    <citation type="submission" date="2014-09" db="EMBL/GenBank/DDBJ databases">
        <authorList>
            <person name="Magalhaes I.L.F."/>
            <person name="Oliveira U."/>
            <person name="Santos F.R."/>
            <person name="Vidigal T.H.D.A."/>
            <person name="Brescovit A.D."/>
            <person name="Santos A.J."/>
        </authorList>
    </citation>
    <scope>NUCLEOTIDE SEQUENCE</scope>
</reference>
<proteinExistence type="predicted"/>
<dbReference type="AlphaFoldDB" id="A0A0K8STD0"/>
<evidence type="ECO:0000313" key="1">
    <source>
        <dbReference type="EMBL" id="JAG56577.1"/>
    </source>
</evidence>
<protein>
    <submittedName>
        <fullName evidence="1">Uncharacterized protein</fullName>
    </submittedName>
</protein>
<feature type="non-terminal residue" evidence="1">
    <location>
        <position position="1"/>
    </location>
</feature>